<evidence type="ECO:0000256" key="1">
    <source>
        <dbReference type="SAM" id="MobiDB-lite"/>
    </source>
</evidence>
<reference evidence="2" key="1">
    <citation type="submission" date="2021-06" db="EMBL/GenBank/DDBJ databases">
        <authorList>
            <person name="Kallberg Y."/>
            <person name="Tangrot J."/>
            <person name="Rosling A."/>
        </authorList>
    </citation>
    <scope>NUCLEOTIDE SEQUENCE</scope>
    <source>
        <strain evidence="2">87-6 pot B 2015</strain>
    </source>
</reference>
<accession>A0A9N9HSQ9</accession>
<sequence>MSAQPSTNEESGTGARDQPPAKAITKKKRSIIGEHYYKEFSMEFWKEPGSQCSMTLSTLSTPSPLKTRSDTSSSPHKQTKSSRPVTPSTETPIVSRP</sequence>
<feature type="compositionally biased region" description="Polar residues" evidence="1">
    <location>
        <begin position="70"/>
        <end position="97"/>
    </location>
</feature>
<name>A0A9N9HSQ9_FUNMO</name>
<dbReference type="Proteomes" id="UP000789375">
    <property type="component" value="Unassembled WGS sequence"/>
</dbReference>
<gene>
    <name evidence="2" type="ORF">FMOSSE_LOCUS13964</name>
</gene>
<comment type="caution">
    <text evidence="2">The sequence shown here is derived from an EMBL/GenBank/DDBJ whole genome shotgun (WGS) entry which is preliminary data.</text>
</comment>
<protein>
    <submittedName>
        <fullName evidence="2">9171_t:CDS:1</fullName>
    </submittedName>
</protein>
<feature type="compositionally biased region" description="Low complexity" evidence="1">
    <location>
        <begin position="55"/>
        <end position="65"/>
    </location>
</feature>
<dbReference type="AlphaFoldDB" id="A0A9N9HSQ9"/>
<feature type="region of interest" description="Disordered" evidence="1">
    <location>
        <begin position="1"/>
        <end position="30"/>
    </location>
</feature>
<keyword evidence="3" id="KW-1185">Reference proteome</keyword>
<feature type="non-terminal residue" evidence="2">
    <location>
        <position position="1"/>
    </location>
</feature>
<proteinExistence type="predicted"/>
<feature type="region of interest" description="Disordered" evidence="1">
    <location>
        <begin position="51"/>
        <end position="97"/>
    </location>
</feature>
<organism evidence="2 3">
    <name type="scientific">Funneliformis mosseae</name>
    <name type="common">Endomycorrhizal fungus</name>
    <name type="synonym">Glomus mosseae</name>
    <dbReference type="NCBI Taxonomy" id="27381"/>
    <lineage>
        <taxon>Eukaryota</taxon>
        <taxon>Fungi</taxon>
        <taxon>Fungi incertae sedis</taxon>
        <taxon>Mucoromycota</taxon>
        <taxon>Glomeromycotina</taxon>
        <taxon>Glomeromycetes</taxon>
        <taxon>Glomerales</taxon>
        <taxon>Glomeraceae</taxon>
        <taxon>Funneliformis</taxon>
    </lineage>
</organism>
<dbReference type="EMBL" id="CAJVPP010009376">
    <property type="protein sequence ID" value="CAG8704187.1"/>
    <property type="molecule type" value="Genomic_DNA"/>
</dbReference>
<evidence type="ECO:0000313" key="2">
    <source>
        <dbReference type="EMBL" id="CAG8704187.1"/>
    </source>
</evidence>
<evidence type="ECO:0000313" key="3">
    <source>
        <dbReference type="Proteomes" id="UP000789375"/>
    </source>
</evidence>
<feature type="compositionally biased region" description="Polar residues" evidence="1">
    <location>
        <begin position="1"/>
        <end position="11"/>
    </location>
</feature>